<proteinExistence type="predicted"/>
<dbReference type="AlphaFoldDB" id="A0A7I7XY93"/>
<organism evidence="1 2">
    <name type="scientific">Mycolicibacterium confluentis</name>
    <dbReference type="NCBI Taxonomy" id="28047"/>
    <lineage>
        <taxon>Bacteria</taxon>
        <taxon>Bacillati</taxon>
        <taxon>Actinomycetota</taxon>
        <taxon>Actinomycetes</taxon>
        <taxon>Mycobacteriales</taxon>
        <taxon>Mycobacteriaceae</taxon>
        <taxon>Mycolicibacterium</taxon>
    </lineage>
</organism>
<protein>
    <submittedName>
        <fullName evidence="1">Uncharacterized protein</fullName>
    </submittedName>
</protein>
<accession>A0A7I7XY93</accession>
<name>A0A7I7XY93_9MYCO</name>
<dbReference type="Proteomes" id="UP000466931">
    <property type="component" value="Chromosome"/>
</dbReference>
<keyword evidence="2" id="KW-1185">Reference proteome</keyword>
<evidence type="ECO:0000313" key="1">
    <source>
        <dbReference type="EMBL" id="BBZ34257.1"/>
    </source>
</evidence>
<gene>
    <name evidence="1" type="ORF">MCNF_28620</name>
</gene>
<reference evidence="1" key="2">
    <citation type="submission" date="2020-02" db="EMBL/GenBank/DDBJ databases">
        <authorList>
            <person name="Matsumoto Y."/>
            <person name="Motooka D."/>
            <person name="Nakamura S."/>
        </authorList>
    </citation>
    <scope>NUCLEOTIDE SEQUENCE</scope>
    <source>
        <strain evidence="1">JCM 13671</strain>
    </source>
</reference>
<reference evidence="1" key="1">
    <citation type="journal article" date="2019" name="Emerg. Microbes Infect.">
        <title>Comprehensive subspecies identification of 175 nontuberculous mycobacteria species based on 7547 genomic profiles.</title>
        <authorList>
            <person name="Matsumoto Y."/>
            <person name="Kinjo T."/>
            <person name="Motooka D."/>
            <person name="Nabeya D."/>
            <person name="Jung N."/>
            <person name="Uechi K."/>
            <person name="Horii T."/>
            <person name="Iida T."/>
            <person name="Fujita J."/>
            <person name="Nakamura S."/>
        </authorList>
    </citation>
    <scope>NUCLEOTIDE SEQUENCE [LARGE SCALE GENOMIC DNA]</scope>
    <source>
        <strain evidence="1">JCM 13671</strain>
    </source>
</reference>
<sequence length="130" mass="13699">MGAVTMPPFAQPAPPAPRPADTGRVLDIILTVLFLGVLLAGSGFIGLLTLYGFSMSTDSCYGDRCREEFVMPALLVEWGSIALGVLVAFGGVIYGAVRRRLMLVWPLVGIGLVLVGTAIAFALIDYAVGR</sequence>
<dbReference type="EMBL" id="AP022612">
    <property type="protein sequence ID" value="BBZ34257.1"/>
    <property type="molecule type" value="Genomic_DNA"/>
</dbReference>
<evidence type="ECO:0000313" key="2">
    <source>
        <dbReference type="Proteomes" id="UP000466931"/>
    </source>
</evidence>